<dbReference type="AlphaFoldDB" id="A0A3M8DST6"/>
<accession>A0A3M8DST6</accession>
<dbReference type="PANTHER" id="PTHR43479">
    <property type="entry name" value="ACREF/ENVCD OPERON REPRESSOR-RELATED"/>
    <property type="match status" value="1"/>
</dbReference>
<dbReference type="InterPro" id="IPR049397">
    <property type="entry name" value="EthR_C"/>
</dbReference>
<dbReference type="InterPro" id="IPR036271">
    <property type="entry name" value="Tet_transcr_reg_TetR-rel_C_sf"/>
</dbReference>
<dbReference type="Proteomes" id="UP000271031">
    <property type="component" value="Unassembled WGS sequence"/>
</dbReference>
<dbReference type="InterPro" id="IPR009057">
    <property type="entry name" value="Homeodomain-like_sf"/>
</dbReference>
<dbReference type="InterPro" id="IPR050624">
    <property type="entry name" value="HTH-type_Tx_Regulator"/>
</dbReference>
<dbReference type="Pfam" id="PF00440">
    <property type="entry name" value="TetR_N"/>
    <property type="match status" value="1"/>
</dbReference>
<dbReference type="PRINTS" id="PR00455">
    <property type="entry name" value="HTHTETR"/>
</dbReference>
<name>A0A3M8DST6_9BACL</name>
<dbReference type="Gene3D" id="1.10.357.10">
    <property type="entry name" value="Tetracycline Repressor, domain 2"/>
    <property type="match status" value="1"/>
</dbReference>
<protein>
    <submittedName>
        <fullName evidence="4">TetR/AcrR family transcriptional regulator</fullName>
    </submittedName>
</protein>
<keyword evidence="5" id="KW-1185">Reference proteome</keyword>
<dbReference type="Pfam" id="PF21313">
    <property type="entry name" value="EthR_C"/>
    <property type="match status" value="1"/>
</dbReference>
<gene>
    <name evidence="4" type="ORF">EDM56_08395</name>
</gene>
<dbReference type="PANTHER" id="PTHR43479:SF7">
    <property type="entry name" value="TETR-FAMILY TRANSCRIPTIONAL REGULATOR"/>
    <property type="match status" value="1"/>
</dbReference>
<dbReference type="InterPro" id="IPR001647">
    <property type="entry name" value="HTH_TetR"/>
</dbReference>
<reference evidence="4 5" key="1">
    <citation type="submission" date="2018-10" db="EMBL/GenBank/DDBJ databases">
        <title>Phylogenomics of Brevibacillus.</title>
        <authorList>
            <person name="Dunlap C."/>
        </authorList>
    </citation>
    <scope>NUCLEOTIDE SEQUENCE [LARGE SCALE GENOMIC DNA]</scope>
    <source>
        <strain evidence="4 5">JCM 15716</strain>
    </source>
</reference>
<evidence type="ECO:0000313" key="5">
    <source>
        <dbReference type="Proteomes" id="UP000271031"/>
    </source>
</evidence>
<dbReference type="RefSeq" id="WP_122917441.1">
    <property type="nucleotide sequence ID" value="NZ_RHHQ01000007.1"/>
</dbReference>
<dbReference type="Gene3D" id="1.10.10.60">
    <property type="entry name" value="Homeodomain-like"/>
    <property type="match status" value="1"/>
</dbReference>
<dbReference type="GO" id="GO:0003677">
    <property type="term" value="F:DNA binding"/>
    <property type="evidence" value="ECO:0007669"/>
    <property type="project" value="UniProtKB-UniRule"/>
</dbReference>
<comment type="caution">
    <text evidence="4">The sequence shown here is derived from an EMBL/GenBank/DDBJ whole genome shotgun (WGS) entry which is preliminary data.</text>
</comment>
<dbReference type="PROSITE" id="PS50977">
    <property type="entry name" value="HTH_TETR_2"/>
    <property type="match status" value="1"/>
</dbReference>
<feature type="domain" description="HTH tetR-type" evidence="3">
    <location>
        <begin position="16"/>
        <end position="76"/>
    </location>
</feature>
<dbReference type="SUPFAM" id="SSF46689">
    <property type="entry name" value="Homeodomain-like"/>
    <property type="match status" value="1"/>
</dbReference>
<feature type="DNA-binding region" description="H-T-H motif" evidence="2">
    <location>
        <begin position="39"/>
        <end position="58"/>
    </location>
</feature>
<dbReference type="OrthoDB" id="9809994at2"/>
<organism evidence="4 5">
    <name type="scientific">Brevibacillus fluminis</name>
    <dbReference type="NCBI Taxonomy" id="511487"/>
    <lineage>
        <taxon>Bacteria</taxon>
        <taxon>Bacillati</taxon>
        <taxon>Bacillota</taxon>
        <taxon>Bacilli</taxon>
        <taxon>Bacillales</taxon>
        <taxon>Paenibacillaceae</taxon>
        <taxon>Brevibacillus</taxon>
    </lineage>
</organism>
<evidence type="ECO:0000313" key="4">
    <source>
        <dbReference type="EMBL" id="RNB90515.1"/>
    </source>
</evidence>
<sequence>MQNSKQLVDGRHLRSIQTRLKLLEAARTIFLEEGFNKATISQIIKLAKTGYGTAYVHFTGKDDLLIVLIEDVMAQFFEIAQTPFFPRSKEEARGIIYNQVLTFLKLAESNRQMMQVFSEAMGLSPAIKTKWEEIRQKFIEGITRDIQYSQEQGLARTDLKAEVVAPGWFYSNEMYQWSIVSNEHPASLEEIAQTLTAMYTDGLYL</sequence>
<keyword evidence="1 2" id="KW-0238">DNA-binding</keyword>
<dbReference type="EMBL" id="RHHQ01000007">
    <property type="protein sequence ID" value="RNB90515.1"/>
    <property type="molecule type" value="Genomic_DNA"/>
</dbReference>
<proteinExistence type="predicted"/>
<evidence type="ECO:0000259" key="3">
    <source>
        <dbReference type="PROSITE" id="PS50977"/>
    </source>
</evidence>
<evidence type="ECO:0000256" key="1">
    <source>
        <dbReference type="ARBA" id="ARBA00023125"/>
    </source>
</evidence>
<evidence type="ECO:0000256" key="2">
    <source>
        <dbReference type="PROSITE-ProRule" id="PRU00335"/>
    </source>
</evidence>
<dbReference type="SUPFAM" id="SSF48498">
    <property type="entry name" value="Tetracyclin repressor-like, C-terminal domain"/>
    <property type="match status" value="1"/>
</dbReference>